<evidence type="ECO:0000256" key="8">
    <source>
        <dbReference type="ARBA" id="ARBA00022840"/>
    </source>
</evidence>
<dbReference type="RefSeq" id="WP_084662927.1">
    <property type="nucleotide sequence ID" value="NZ_LT838272.1"/>
</dbReference>
<evidence type="ECO:0000256" key="3">
    <source>
        <dbReference type="ARBA" id="ARBA00020170"/>
    </source>
</evidence>
<dbReference type="InterPro" id="IPR027417">
    <property type="entry name" value="P-loop_NTPase"/>
</dbReference>
<accession>A0A1W1V506</accession>
<evidence type="ECO:0000256" key="6">
    <source>
        <dbReference type="ARBA" id="ARBA00022741"/>
    </source>
</evidence>
<dbReference type="STRING" id="698762.SAMN00808754_0003"/>
<feature type="domain" description="RecF/RecN/SMC N-terminal" evidence="13">
    <location>
        <begin position="5"/>
        <end position="336"/>
    </location>
</feature>
<dbReference type="InterPro" id="IPR042174">
    <property type="entry name" value="RecF_2"/>
</dbReference>
<dbReference type="GO" id="GO:0000731">
    <property type="term" value="P:DNA synthesis involved in DNA repair"/>
    <property type="evidence" value="ECO:0007669"/>
    <property type="project" value="TreeGrafter"/>
</dbReference>
<evidence type="ECO:0000256" key="1">
    <source>
        <dbReference type="ARBA" id="ARBA00004496"/>
    </source>
</evidence>
<evidence type="ECO:0000256" key="2">
    <source>
        <dbReference type="ARBA" id="ARBA00008016"/>
    </source>
</evidence>
<dbReference type="GO" id="GO:0006260">
    <property type="term" value="P:DNA replication"/>
    <property type="evidence" value="ECO:0007669"/>
    <property type="project" value="UniProtKB-UniRule"/>
</dbReference>
<comment type="subcellular location">
    <subcellularLocation>
        <location evidence="1 12">Cytoplasm</location>
    </subcellularLocation>
</comment>
<dbReference type="GO" id="GO:0009432">
    <property type="term" value="P:SOS response"/>
    <property type="evidence" value="ECO:0007669"/>
    <property type="project" value="UniProtKB-UniRule"/>
</dbReference>
<evidence type="ECO:0000256" key="4">
    <source>
        <dbReference type="ARBA" id="ARBA00022490"/>
    </source>
</evidence>
<keyword evidence="4 12" id="KW-0963">Cytoplasm</keyword>
<reference evidence="14 15" key="1">
    <citation type="submission" date="2017-04" db="EMBL/GenBank/DDBJ databases">
        <authorList>
            <person name="Afonso C.L."/>
            <person name="Miller P.J."/>
            <person name="Scott M.A."/>
            <person name="Spackman E."/>
            <person name="Goraichik I."/>
            <person name="Dimitrov K.M."/>
            <person name="Suarez D.L."/>
            <person name="Swayne D.E."/>
        </authorList>
    </citation>
    <scope>NUCLEOTIDE SEQUENCE [LARGE SCALE GENOMIC DNA]</scope>
    <source>
        <strain evidence="14 15">ToBE</strain>
    </source>
</reference>
<keyword evidence="6 12" id="KW-0547">Nucleotide-binding</keyword>
<feature type="binding site" evidence="12">
    <location>
        <begin position="33"/>
        <end position="40"/>
    </location>
    <ligand>
        <name>ATP</name>
        <dbReference type="ChEBI" id="CHEBI:30616"/>
    </ligand>
</feature>
<dbReference type="Gene3D" id="1.20.1050.90">
    <property type="entry name" value="RecF/RecN/SMC, N-terminal domain"/>
    <property type="match status" value="1"/>
</dbReference>
<dbReference type="EMBL" id="LT838272">
    <property type="protein sequence ID" value="SMB88426.1"/>
    <property type="molecule type" value="Genomic_DNA"/>
</dbReference>
<comment type="function">
    <text evidence="12">The RecF protein is involved in DNA metabolism; it is required for DNA replication and normal SOS inducibility. RecF binds preferentially to single-stranded, linear DNA. It also seems to bind ATP.</text>
</comment>
<keyword evidence="7 12" id="KW-0227">DNA damage</keyword>
<dbReference type="GO" id="GO:0006302">
    <property type="term" value="P:double-strand break repair"/>
    <property type="evidence" value="ECO:0007669"/>
    <property type="project" value="TreeGrafter"/>
</dbReference>
<dbReference type="GO" id="GO:0003697">
    <property type="term" value="F:single-stranded DNA binding"/>
    <property type="evidence" value="ECO:0007669"/>
    <property type="project" value="UniProtKB-UniRule"/>
</dbReference>
<comment type="similarity">
    <text evidence="2 12">Belongs to the RecF family.</text>
</comment>
<dbReference type="GO" id="GO:0005524">
    <property type="term" value="F:ATP binding"/>
    <property type="evidence" value="ECO:0007669"/>
    <property type="project" value="UniProtKB-UniRule"/>
</dbReference>
<dbReference type="HAMAP" id="MF_00365">
    <property type="entry name" value="RecF"/>
    <property type="match status" value="1"/>
</dbReference>
<dbReference type="Gene3D" id="3.40.50.300">
    <property type="entry name" value="P-loop containing nucleotide triphosphate hydrolases"/>
    <property type="match status" value="1"/>
</dbReference>
<evidence type="ECO:0000313" key="15">
    <source>
        <dbReference type="Proteomes" id="UP000192569"/>
    </source>
</evidence>
<dbReference type="PROSITE" id="PS00617">
    <property type="entry name" value="RECF_1"/>
    <property type="match status" value="1"/>
</dbReference>
<dbReference type="GO" id="GO:0005737">
    <property type="term" value="C:cytoplasm"/>
    <property type="evidence" value="ECO:0007669"/>
    <property type="project" value="UniProtKB-SubCell"/>
</dbReference>
<dbReference type="Pfam" id="PF02463">
    <property type="entry name" value="SMC_N"/>
    <property type="match status" value="1"/>
</dbReference>
<evidence type="ECO:0000256" key="10">
    <source>
        <dbReference type="ARBA" id="ARBA00023204"/>
    </source>
</evidence>
<keyword evidence="10 12" id="KW-0234">DNA repair</keyword>
<dbReference type="SUPFAM" id="SSF52540">
    <property type="entry name" value="P-loop containing nucleoside triphosphate hydrolases"/>
    <property type="match status" value="1"/>
</dbReference>
<dbReference type="PANTHER" id="PTHR32182">
    <property type="entry name" value="DNA REPLICATION AND REPAIR PROTEIN RECF"/>
    <property type="match status" value="1"/>
</dbReference>
<protein>
    <recommendedName>
        <fullName evidence="3 12">DNA replication and repair protein RecF</fullName>
    </recommendedName>
</protein>
<evidence type="ECO:0000256" key="12">
    <source>
        <dbReference type="HAMAP-Rule" id="MF_00365"/>
    </source>
</evidence>
<dbReference type="InterPro" id="IPR003395">
    <property type="entry name" value="RecF/RecN/SMC_N"/>
</dbReference>
<dbReference type="InterPro" id="IPR018078">
    <property type="entry name" value="DNA-binding_RecF_CS"/>
</dbReference>
<gene>
    <name evidence="12" type="primary">recF</name>
    <name evidence="14" type="ORF">SAMN00808754_0003</name>
</gene>
<keyword evidence="8 12" id="KW-0067">ATP-binding</keyword>
<dbReference type="PANTHER" id="PTHR32182:SF0">
    <property type="entry name" value="DNA REPLICATION AND REPAIR PROTEIN RECF"/>
    <property type="match status" value="1"/>
</dbReference>
<keyword evidence="9 12" id="KW-0238">DNA-binding</keyword>
<dbReference type="InterPro" id="IPR001238">
    <property type="entry name" value="DNA-binding_RecF"/>
</dbReference>
<dbReference type="Proteomes" id="UP000192569">
    <property type="component" value="Chromosome I"/>
</dbReference>
<evidence type="ECO:0000256" key="5">
    <source>
        <dbReference type="ARBA" id="ARBA00022705"/>
    </source>
</evidence>
<organism evidence="14 15">
    <name type="scientific">Thermanaeromonas toyohensis ToBE</name>
    <dbReference type="NCBI Taxonomy" id="698762"/>
    <lineage>
        <taxon>Bacteria</taxon>
        <taxon>Bacillati</taxon>
        <taxon>Bacillota</taxon>
        <taxon>Clostridia</taxon>
        <taxon>Neomoorellales</taxon>
        <taxon>Neomoorellaceae</taxon>
        <taxon>Thermanaeromonas</taxon>
    </lineage>
</organism>
<dbReference type="OrthoDB" id="9803889at2"/>
<evidence type="ECO:0000259" key="13">
    <source>
        <dbReference type="Pfam" id="PF02463"/>
    </source>
</evidence>
<dbReference type="AlphaFoldDB" id="A0A1W1V506"/>
<keyword evidence="5 12" id="KW-0235">DNA replication</keyword>
<proteinExistence type="inferred from homology"/>
<evidence type="ECO:0000256" key="11">
    <source>
        <dbReference type="ARBA" id="ARBA00023236"/>
    </source>
</evidence>
<evidence type="ECO:0000313" key="14">
    <source>
        <dbReference type="EMBL" id="SMB88426.1"/>
    </source>
</evidence>
<keyword evidence="15" id="KW-1185">Reference proteome</keyword>
<keyword evidence="11 12" id="KW-0742">SOS response</keyword>
<dbReference type="NCBIfam" id="TIGR00611">
    <property type="entry name" value="recf"/>
    <property type="match status" value="1"/>
</dbReference>
<name>A0A1W1V506_9FIRM</name>
<sequence length="357" mass="40640">MQAVFLSELVLKDFRNFREAQVSFAPGLNILVGPNGTGKTNLLEAIGYLSLARSFRYHPDRELRSWGCEEFRIQGTVWRGSQKLQVDILYRPGQKELMINGNRQRLLDLLGLFLTVTFGPDDLYLVKGPPALRRKFLDRELCQIDRAYAQHLWAYHRVLLQRNAILKQVAAGKVPVGDVDPWNVQLITLALPIMERRRSFLERLNTLASYFYAHLAPKQNVRLIYSPSLPLGEDCLSKLTSSLEKEVAAGATLWGPQRDDFVFYLNGRPARHSASQGEQRSLVLVLKLAEVVYFSEVLGIRPCLLLDDVFSELDKKRQELLLKLLSEEGQSFITTTELASLPQEIVNKGKILAFPFR</sequence>
<evidence type="ECO:0000256" key="9">
    <source>
        <dbReference type="ARBA" id="ARBA00023125"/>
    </source>
</evidence>
<evidence type="ECO:0000256" key="7">
    <source>
        <dbReference type="ARBA" id="ARBA00022763"/>
    </source>
</evidence>